<reference evidence="2 3" key="1">
    <citation type="journal article" date="2024" name="Anaerobe">
        <title>The identification of Finegoldia dalianensis sp. nov., isolated from the pus of a patient with skin abscess and genomic analysis of the strains belonging to Finegoldia genus.</title>
        <authorList>
            <person name="Li Y."/>
            <person name="Wang Y."/>
            <person name="Xiao D."/>
            <person name="Wang J."/>
            <person name="Jin D."/>
        </authorList>
    </citation>
    <scope>NUCLEOTIDE SEQUENCE [LARGE SCALE GENOMIC DNA]</scope>
    <source>
        <strain evidence="2 3">LY240594</strain>
    </source>
</reference>
<proteinExistence type="predicted"/>
<evidence type="ECO:0000313" key="2">
    <source>
        <dbReference type="EMBL" id="MFN2102836.1"/>
    </source>
</evidence>
<keyword evidence="1" id="KW-0732">Signal</keyword>
<name>A0ABW9KF45_9FIRM</name>
<comment type="caution">
    <text evidence="2">The sequence shown here is derived from an EMBL/GenBank/DDBJ whole genome shotgun (WGS) entry which is preliminary data.</text>
</comment>
<evidence type="ECO:0000256" key="1">
    <source>
        <dbReference type="SAM" id="SignalP"/>
    </source>
</evidence>
<dbReference type="EMBL" id="JBDLBQ010000007">
    <property type="protein sequence ID" value="MFN2102836.1"/>
    <property type="molecule type" value="Genomic_DNA"/>
</dbReference>
<organism evidence="2 3">
    <name type="scientific">Finegoldia dalianensis</name>
    <dbReference type="NCBI Taxonomy" id="3145239"/>
    <lineage>
        <taxon>Bacteria</taxon>
        <taxon>Bacillati</taxon>
        <taxon>Bacillota</taxon>
        <taxon>Tissierellia</taxon>
        <taxon>Tissierellales</taxon>
        <taxon>Peptoniphilaceae</taxon>
        <taxon>Finegoldia</taxon>
    </lineage>
</organism>
<dbReference type="Proteomes" id="UP001634413">
    <property type="component" value="Unassembled WGS sequence"/>
</dbReference>
<protein>
    <recommendedName>
        <fullName evidence="4">Lipoprotein</fullName>
    </recommendedName>
</protein>
<dbReference type="PROSITE" id="PS51257">
    <property type="entry name" value="PROKAR_LIPOPROTEIN"/>
    <property type="match status" value="1"/>
</dbReference>
<accession>A0ABW9KF45</accession>
<feature type="chain" id="PRO_5047268130" description="Lipoprotein" evidence="1">
    <location>
        <begin position="26"/>
        <end position="172"/>
    </location>
</feature>
<sequence>MKRLLKIFITVFVLCIWLTSCSSKDNSNKQTLTLQEKQNAISEYKSKLMKIDNQIEELPTSLLKLKVWVLENQPTKGEEGSLLASTVNGLDGEFKVLKYAIDKYEGYPELNNWTNYSKELYSTYKQYSIDYLRNIINAKDKEDQINRINRTIEATKTLKEYSETMQKDLYKK</sequence>
<evidence type="ECO:0000313" key="3">
    <source>
        <dbReference type="Proteomes" id="UP001634413"/>
    </source>
</evidence>
<evidence type="ECO:0008006" key="4">
    <source>
        <dbReference type="Google" id="ProtNLM"/>
    </source>
</evidence>
<feature type="signal peptide" evidence="1">
    <location>
        <begin position="1"/>
        <end position="25"/>
    </location>
</feature>
<keyword evidence="3" id="KW-1185">Reference proteome</keyword>
<gene>
    <name evidence="2" type="ORF">ABDJ34_07975</name>
</gene>
<dbReference type="RefSeq" id="WP_412701982.1">
    <property type="nucleotide sequence ID" value="NZ_JBDLBQ010000007.1"/>
</dbReference>